<dbReference type="KEGG" id="pspc:Strain318_002737"/>
<dbReference type="Proteomes" id="UP001229955">
    <property type="component" value="Chromosome"/>
</dbReference>
<evidence type="ECO:0000259" key="1">
    <source>
        <dbReference type="PROSITE" id="PS50846"/>
    </source>
</evidence>
<evidence type="ECO:0000313" key="3">
    <source>
        <dbReference type="EMBL" id="WKW16325.1"/>
    </source>
</evidence>
<dbReference type="AlphaFoldDB" id="A0AA49JX03"/>
<protein>
    <submittedName>
        <fullName evidence="2">Cation transporter</fullName>
    </submittedName>
</protein>
<dbReference type="GO" id="GO:0006825">
    <property type="term" value="P:copper ion transport"/>
    <property type="evidence" value="ECO:0007669"/>
    <property type="project" value="InterPro"/>
</dbReference>
<dbReference type="GO" id="GO:0005507">
    <property type="term" value="F:copper ion binding"/>
    <property type="evidence" value="ECO:0007669"/>
    <property type="project" value="InterPro"/>
</dbReference>
<dbReference type="SUPFAM" id="SSF55008">
    <property type="entry name" value="HMA, heavy metal-associated domain"/>
    <property type="match status" value="1"/>
</dbReference>
<evidence type="ECO:0000313" key="2">
    <source>
        <dbReference type="EMBL" id="WKW13418.1"/>
    </source>
</evidence>
<accession>A0AA49K2K4</accession>
<keyword evidence="4" id="KW-1185">Reference proteome</keyword>
<name>A0AA49JX03_9BACT</name>
<dbReference type="EMBL" id="CP130613">
    <property type="protein sequence ID" value="WKW16325.1"/>
    <property type="molecule type" value="Genomic_DNA"/>
</dbReference>
<dbReference type="PROSITE" id="PS50846">
    <property type="entry name" value="HMA_2"/>
    <property type="match status" value="1"/>
</dbReference>
<dbReference type="EMBL" id="CP130612">
    <property type="protein sequence ID" value="WKW13418.1"/>
    <property type="molecule type" value="Genomic_DNA"/>
</dbReference>
<dbReference type="RefSeq" id="WP_367886274.1">
    <property type="nucleotide sequence ID" value="NZ_CP130612.1"/>
</dbReference>
<dbReference type="InterPro" id="IPR036163">
    <property type="entry name" value="HMA_dom_sf"/>
</dbReference>
<feature type="domain" description="HMA" evidence="1">
    <location>
        <begin position="2"/>
        <end position="66"/>
    </location>
</feature>
<evidence type="ECO:0000313" key="4">
    <source>
        <dbReference type="Proteomes" id="UP001229955"/>
    </source>
</evidence>
<proteinExistence type="predicted"/>
<dbReference type="Pfam" id="PF00403">
    <property type="entry name" value="HMA"/>
    <property type="match status" value="1"/>
</dbReference>
<reference evidence="2" key="1">
    <citation type="submission" date="2023-07" db="EMBL/GenBank/DDBJ databases">
        <authorList>
            <person name="Haufschild T."/>
            <person name="Kallscheuer N."/>
            <person name="Hammer J."/>
            <person name="Kohn T."/>
            <person name="Kabuu M."/>
            <person name="Jogler M."/>
            <person name="Wohfarth N."/>
            <person name="Heuer A."/>
            <person name="Rohde M."/>
            <person name="van Teeseling M.C.F."/>
            <person name="Jogler C."/>
        </authorList>
    </citation>
    <scope>NUCLEOTIDE SEQUENCE</scope>
    <source>
        <strain evidence="2">Strain 138</strain>
        <strain evidence="3">Strain 318</strain>
    </source>
</reference>
<dbReference type="InterPro" id="IPR000428">
    <property type="entry name" value="Cu-bd"/>
</dbReference>
<dbReference type="CDD" id="cd00371">
    <property type="entry name" value="HMA"/>
    <property type="match status" value="1"/>
</dbReference>
<accession>A0AA49JX03</accession>
<dbReference type="InterPro" id="IPR006121">
    <property type="entry name" value="HMA_dom"/>
</dbReference>
<dbReference type="PRINTS" id="PR00944">
    <property type="entry name" value="CUEXPORT"/>
</dbReference>
<gene>
    <name evidence="2" type="ORF">Strain138_002737</name>
    <name evidence="3" type="ORF">Strain318_002737</name>
</gene>
<dbReference type="Gene3D" id="3.30.70.100">
    <property type="match status" value="1"/>
</dbReference>
<organism evidence="2">
    <name type="scientific">Pseudogemmatithrix spongiicola</name>
    <dbReference type="NCBI Taxonomy" id="3062599"/>
    <lineage>
        <taxon>Bacteria</taxon>
        <taxon>Pseudomonadati</taxon>
        <taxon>Gemmatimonadota</taxon>
        <taxon>Gemmatimonadia</taxon>
        <taxon>Gemmatimonadales</taxon>
        <taxon>Gemmatimonadaceae</taxon>
        <taxon>Pseudogemmatithrix</taxon>
    </lineage>
</organism>
<sequence>MTTKTLEIGGMTCGHCLRMVKQAMDGLAGVTLDDLRIGKATVTFDETQVSVDAIAEAVRDAGYDVRSTQ</sequence>